<accession>A0A9D1PQ18</accession>
<dbReference type="EMBL" id="DXIJ01000038">
    <property type="protein sequence ID" value="HIV85565.1"/>
    <property type="molecule type" value="Genomic_DNA"/>
</dbReference>
<proteinExistence type="predicted"/>
<reference evidence="1" key="2">
    <citation type="submission" date="2021-04" db="EMBL/GenBank/DDBJ databases">
        <authorList>
            <person name="Gilroy R."/>
        </authorList>
    </citation>
    <scope>NUCLEOTIDE SEQUENCE</scope>
    <source>
        <strain evidence="1">5790</strain>
    </source>
</reference>
<dbReference type="AlphaFoldDB" id="A0A9D1PQ18"/>
<gene>
    <name evidence="1" type="ORF">H9900_02010</name>
</gene>
<dbReference type="Proteomes" id="UP000824162">
    <property type="component" value="Unassembled WGS sequence"/>
</dbReference>
<evidence type="ECO:0000313" key="2">
    <source>
        <dbReference type="Proteomes" id="UP000824162"/>
    </source>
</evidence>
<sequence>MADNISGIIFSLTSMTGMQECVRSLKEIADDLWDTGNLVTALSAAAERIAEAYSLHEMRIAENAEYSNVHLSEDAGVGSVDISSASPMNYDIKIGLS</sequence>
<protein>
    <submittedName>
        <fullName evidence="1">Uncharacterized protein</fullName>
    </submittedName>
</protein>
<comment type="caution">
    <text evidence="1">The sequence shown here is derived from an EMBL/GenBank/DDBJ whole genome shotgun (WGS) entry which is preliminary data.</text>
</comment>
<organism evidence="1 2">
    <name type="scientific">Candidatus Monoglobus merdigallinarum</name>
    <dbReference type="NCBI Taxonomy" id="2838698"/>
    <lineage>
        <taxon>Bacteria</taxon>
        <taxon>Bacillati</taxon>
        <taxon>Bacillota</taxon>
        <taxon>Clostridia</taxon>
        <taxon>Monoglobales</taxon>
        <taxon>Monoglobaceae</taxon>
        <taxon>Monoglobus</taxon>
    </lineage>
</organism>
<evidence type="ECO:0000313" key="1">
    <source>
        <dbReference type="EMBL" id="HIV85565.1"/>
    </source>
</evidence>
<name>A0A9D1PQ18_9FIRM</name>
<reference evidence="1" key="1">
    <citation type="journal article" date="2021" name="PeerJ">
        <title>Extensive microbial diversity within the chicken gut microbiome revealed by metagenomics and culture.</title>
        <authorList>
            <person name="Gilroy R."/>
            <person name="Ravi A."/>
            <person name="Getino M."/>
            <person name="Pursley I."/>
            <person name="Horton D.L."/>
            <person name="Alikhan N.F."/>
            <person name="Baker D."/>
            <person name="Gharbi K."/>
            <person name="Hall N."/>
            <person name="Watson M."/>
            <person name="Adriaenssens E.M."/>
            <person name="Foster-Nyarko E."/>
            <person name="Jarju S."/>
            <person name="Secka A."/>
            <person name="Antonio M."/>
            <person name="Oren A."/>
            <person name="Chaudhuri R.R."/>
            <person name="La Ragione R."/>
            <person name="Hildebrand F."/>
            <person name="Pallen M.J."/>
        </authorList>
    </citation>
    <scope>NUCLEOTIDE SEQUENCE</scope>
    <source>
        <strain evidence="1">5790</strain>
    </source>
</reference>